<name>A0ABS3X1H2_9ACTN</name>
<dbReference type="Proteomes" id="UP001518976">
    <property type="component" value="Unassembled WGS sequence"/>
</dbReference>
<organism evidence="1 2">
    <name type="scientific">Streptomyces spirodelae</name>
    <dbReference type="NCBI Taxonomy" id="2812904"/>
    <lineage>
        <taxon>Bacteria</taxon>
        <taxon>Bacillati</taxon>
        <taxon>Actinomycetota</taxon>
        <taxon>Actinomycetes</taxon>
        <taxon>Kitasatosporales</taxon>
        <taxon>Streptomycetaceae</taxon>
        <taxon>Streptomyces</taxon>
    </lineage>
</organism>
<dbReference type="RefSeq" id="WP_209267981.1">
    <property type="nucleotide sequence ID" value="NZ_JAFFZN010000032.1"/>
</dbReference>
<evidence type="ECO:0000313" key="2">
    <source>
        <dbReference type="Proteomes" id="UP001518976"/>
    </source>
</evidence>
<proteinExistence type="predicted"/>
<reference evidence="1 2" key="1">
    <citation type="submission" date="2021-02" db="EMBL/GenBank/DDBJ databases">
        <title>Streptomyces spirodelae sp. nov., isolated from duckweed.</title>
        <authorList>
            <person name="Saimee Y."/>
            <person name="Duangmal K."/>
        </authorList>
    </citation>
    <scope>NUCLEOTIDE SEQUENCE [LARGE SCALE GENOMIC DNA]</scope>
    <source>
        <strain evidence="1 2">DW4-2</strain>
    </source>
</reference>
<sequence length="66" mass="7598">MNRTTPTSPPRPRELREARAVLKKARARTHSVSDRIAYALDQALLEHPERLSRAADYPGWIPGHRR</sequence>
<evidence type="ECO:0000313" key="1">
    <source>
        <dbReference type="EMBL" id="MBO8189212.1"/>
    </source>
</evidence>
<keyword evidence="2" id="KW-1185">Reference proteome</keyword>
<gene>
    <name evidence="1" type="ORF">JW592_27695</name>
</gene>
<protein>
    <submittedName>
        <fullName evidence="1">Uncharacterized protein</fullName>
    </submittedName>
</protein>
<comment type="caution">
    <text evidence="1">The sequence shown here is derived from an EMBL/GenBank/DDBJ whole genome shotgun (WGS) entry which is preliminary data.</text>
</comment>
<accession>A0ABS3X1H2</accession>
<dbReference type="EMBL" id="JAFFZN010000032">
    <property type="protein sequence ID" value="MBO8189212.1"/>
    <property type="molecule type" value="Genomic_DNA"/>
</dbReference>